<feature type="transmembrane region" description="Helical" evidence="1">
    <location>
        <begin position="44"/>
        <end position="60"/>
    </location>
</feature>
<evidence type="ECO:0000313" key="3">
    <source>
        <dbReference type="Proteomes" id="UP000095713"/>
    </source>
</evidence>
<name>A0A1E5SJR8_9FLAO</name>
<reference evidence="2 3" key="1">
    <citation type="submission" date="2016-05" db="EMBL/GenBank/DDBJ databases">
        <title>Draft Genome Sequence of Algibacter sp. Strain SK-16 Isolated from the Surface Water of Aburatsubo Inlet.</title>
        <authorList>
            <person name="Wong S.-K."/>
            <person name="Yoshizawa S."/>
            <person name="Nakajima Y."/>
            <person name="Ogura Y."/>
            <person name="Tetsuya H."/>
            <person name="Hamasaki K."/>
        </authorList>
    </citation>
    <scope>NUCLEOTIDE SEQUENCE [LARGE SCALE GENOMIC DNA]</scope>
    <source>
        <strain evidence="2 3">SK-16</strain>
    </source>
</reference>
<dbReference type="Proteomes" id="UP000095713">
    <property type="component" value="Unassembled WGS sequence"/>
</dbReference>
<keyword evidence="1" id="KW-1133">Transmembrane helix</keyword>
<keyword evidence="1" id="KW-0812">Transmembrane</keyword>
<comment type="caution">
    <text evidence="2">The sequence shown here is derived from an EMBL/GenBank/DDBJ whole genome shotgun (WGS) entry which is preliminary data.</text>
</comment>
<keyword evidence="3" id="KW-1185">Reference proteome</keyword>
<dbReference type="EMBL" id="MDJD01000054">
    <property type="protein sequence ID" value="OEJ99377.1"/>
    <property type="molecule type" value="Genomic_DNA"/>
</dbReference>
<dbReference type="AlphaFoldDB" id="A0A1E5SJR8"/>
<organism evidence="2 3">
    <name type="scientific">Flavivirga aquatica</name>
    <dbReference type="NCBI Taxonomy" id="1849968"/>
    <lineage>
        <taxon>Bacteria</taxon>
        <taxon>Pseudomonadati</taxon>
        <taxon>Bacteroidota</taxon>
        <taxon>Flavobacteriia</taxon>
        <taxon>Flavobacteriales</taxon>
        <taxon>Flavobacteriaceae</taxon>
        <taxon>Flavivirga</taxon>
    </lineage>
</organism>
<keyword evidence="1" id="KW-0472">Membrane</keyword>
<sequence length="75" mass="8942">MDFQAQRQSSAFKNARGFATIEQNNYRFLVRGQKWLDSALEERIFYIIAVITTIFYLSKYKRLKIVRSELITTIM</sequence>
<proteinExistence type="predicted"/>
<gene>
    <name evidence="2" type="ORF">A8C32_09455</name>
</gene>
<evidence type="ECO:0000313" key="2">
    <source>
        <dbReference type="EMBL" id="OEJ99377.1"/>
    </source>
</evidence>
<evidence type="ECO:0000256" key="1">
    <source>
        <dbReference type="SAM" id="Phobius"/>
    </source>
</evidence>
<protein>
    <submittedName>
        <fullName evidence="2">Uncharacterized protein</fullName>
    </submittedName>
</protein>
<accession>A0A1E5SJR8</accession>